<dbReference type="Proteomes" id="UP000238220">
    <property type="component" value="Unassembled WGS sequence"/>
</dbReference>
<feature type="domain" description="Aminotransferase class V" evidence="2">
    <location>
        <begin position="303"/>
        <end position="400"/>
    </location>
</feature>
<dbReference type="Gene3D" id="3.40.640.10">
    <property type="entry name" value="Type I PLP-dependent aspartate aminotransferase-like (Major domain)"/>
    <property type="match status" value="1"/>
</dbReference>
<dbReference type="EMBL" id="PSNW01000006">
    <property type="protein sequence ID" value="PPE73552.1"/>
    <property type="molecule type" value="Genomic_DNA"/>
</dbReference>
<keyword evidence="1" id="KW-0663">Pyridoxal phosphate</keyword>
<dbReference type="InterPro" id="IPR000192">
    <property type="entry name" value="Aminotrans_V_dom"/>
</dbReference>
<dbReference type="AlphaFoldDB" id="A0A2S5TF42"/>
<sequence length="410" mass="44356">MTPLDLDFVRAQFPAFAEPSLQGQAFFENAGGSHACRQVIDRLGEYYRRLKVQPYYPYPASTEAGAWMDASHERLAAYLGVTAGELHFGPSTSQNSYVLAQAFRGLLRPGDEIVVTDQDHEANSGVWRRLEAEGVVVREWRVDPASGALDPAALDPLLGERTRLVVFPQCSNIVAQINPVAQITAKVRAAGALSLVDGVSYAPHGLPDLRQLGADIYLFSLYKTYGPHQGLMVLERGLLERLANQGHFFNAALPRKRLTPAGPDHAQVAAAQGIADYFDALDIHHHPGLPAGGRAQRVRSLLHQAEQPLLARLLEGLGRLRGLRILGPADAAQRAATVAVLPLGQSPAALVPALAQRGILAAAGHFYALRLLQAMGLDPQQGVLRLSFVHYNSARDIERLLTALDEVLAA</sequence>
<evidence type="ECO:0000313" key="4">
    <source>
        <dbReference type="Proteomes" id="UP000238220"/>
    </source>
</evidence>
<keyword evidence="4" id="KW-1185">Reference proteome</keyword>
<dbReference type="PANTHER" id="PTHR43586:SF21">
    <property type="entry name" value="PYRIDOXAL PHOSPHATE (PLP)-DEPENDENT ASPARTATE AMINOTRANSFERASE SUPERFAMILY"/>
    <property type="match status" value="1"/>
</dbReference>
<protein>
    <submittedName>
        <fullName evidence="3">Nitrogen fixation protein NifS</fullName>
    </submittedName>
</protein>
<organism evidence="3 4">
    <name type="scientific">Solimonas fluminis</name>
    <dbReference type="NCBI Taxonomy" id="2086571"/>
    <lineage>
        <taxon>Bacteria</taxon>
        <taxon>Pseudomonadati</taxon>
        <taxon>Pseudomonadota</taxon>
        <taxon>Gammaproteobacteria</taxon>
        <taxon>Nevskiales</taxon>
        <taxon>Nevskiaceae</taxon>
        <taxon>Solimonas</taxon>
    </lineage>
</organism>
<dbReference type="Gene3D" id="3.90.1150.10">
    <property type="entry name" value="Aspartate Aminotransferase, domain 1"/>
    <property type="match status" value="1"/>
</dbReference>
<dbReference type="Pfam" id="PF00266">
    <property type="entry name" value="Aminotran_5"/>
    <property type="match status" value="2"/>
</dbReference>
<comment type="caution">
    <text evidence="3">The sequence shown here is derived from an EMBL/GenBank/DDBJ whole genome shotgun (WGS) entry which is preliminary data.</text>
</comment>
<feature type="domain" description="Aminotransferase class V" evidence="2">
    <location>
        <begin position="26"/>
        <end position="228"/>
    </location>
</feature>
<reference evidence="3 4" key="1">
    <citation type="submission" date="2018-02" db="EMBL/GenBank/DDBJ databases">
        <title>Genome sequencing of Solimonas sp. HR-BB.</title>
        <authorList>
            <person name="Lee Y."/>
            <person name="Jeon C.O."/>
        </authorList>
    </citation>
    <scope>NUCLEOTIDE SEQUENCE [LARGE SCALE GENOMIC DNA]</scope>
    <source>
        <strain evidence="3 4">HR-BB</strain>
    </source>
</reference>
<gene>
    <name evidence="3" type="ORF">C3942_12165</name>
</gene>
<dbReference type="InterPro" id="IPR015421">
    <property type="entry name" value="PyrdxlP-dep_Trfase_major"/>
</dbReference>
<dbReference type="InterPro" id="IPR015422">
    <property type="entry name" value="PyrdxlP-dep_Trfase_small"/>
</dbReference>
<dbReference type="InterPro" id="IPR015424">
    <property type="entry name" value="PyrdxlP-dep_Trfase"/>
</dbReference>
<accession>A0A2S5TF42</accession>
<proteinExistence type="predicted"/>
<dbReference type="RefSeq" id="WP_104230614.1">
    <property type="nucleotide sequence ID" value="NZ_PSNW01000006.1"/>
</dbReference>
<name>A0A2S5TF42_9GAMM</name>
<evidence type="ECO:0000313" key="3">
    <source>
        <dbReference type="EMBL" id="PPE73552.1"/>
    </source>
</evidence>
<dbReference type="PANTHER" id="PTHR43586">
    <property type="entry name" value="CYSTEINE DESULFURASE"/>
    <property type="match status" value="1"/>
</dbReference>
<dbReference type="SUPFAM" id="SSF53383">
    <property type="entry name" value="PLP-dependent transferases"/>
    <property type="match status" value="1"/>
</dbReference>
<evidence type="ECO:0000256" key="1">
    <source>
        <dbReference type="ARBA" id="ARBA00022898"/>
    </source>
</evidence>
<evidence type="ECO:0000259" key="2">
    <source>
        <dbReference type="Pfam" id="PF00266"/>
    </source>
</evidence>
<dbReference type="OrthoDB" id="7592443at2"/>